<dbReference type="KEGG" id="vg:65116746"/>
<dbReference type="RefSeq" id="YP_010099062.1">
    <property type="nucleotide sequence ID" value="NC_055772.1"/>
</dbReference>
<proteinExistence type="predicted"/>
<dbReference type="Proteomes" id="UP000279846">
    <property type="component" value="Segment"/>
</dbReference>
<sequence length="74" mass="8837">MSNYDLIYRVDVKDNDKWRPYVDEHFNPSFNAADETFMNAAKEFDEVRMLVRPVMPPFVLRHATKEPDTTEEKK</sequence>
<organism evidence="1 2">
    <name type="scientific">Corynebacterium phage Kimchi1738</name>
    <dbReference type="NCBI Taxonomy" id="2483719"/>
    <lineage>
        <taxon>Viruses</taxon>
        <taxon>Duplodnaviria</taxon>
        <taxon>Heunggongvirae</taxon>
        <taxon>Uroviricota</taxon>
        <taxon>Caudoviricetes</taxon>
        <taxon>Zierdtviridae</taxon>
        <taxon>Toshachvirinae</taxon>
        <taxon>Ceetrepovirus</taxon>
        <taxon>Ceetrepovirus kimchi1738</taxon>
    </lineage>
</organism>
<name>A0A3G3LWJ3_9CAUD</name>
<dbReference type="GeneID" id="65116746"/>
<evidence type="ECO:0000313" key="1">
    <source>
        <dbReference type="EMBL" id="AYQ98471.1"/>
    </source>
</evidence>
<evidence type="ECO:0000313" key="2">
    <source>
        <dbReference type="Proteomes" id="UP000279846"/>
    </source>
</evidence>
<gene>
    <name evidence="1" type="primary">84</name>
    <name evidence="1" type="ORF">KIMCHI1738_84</name>
</gene>
<reference evidence="1 2" key="1">
    <citation type="submission" date="2018-09" db="EMBL/GenBank/DDBJ databases">
        <authorList>
            <person name="Aaron K.S."/>
            <person name="Aaron A."/>
            <person name="Almond C.M."/>
            <person name="Armstrong D.J."/>
            <person name="Arnold T.D."/>
            <person name="Atiyeh M."/>
            <person name="Austin C.J."/>
            <person name="Baker T.S."/>
            <person name="Bilger V.C."/>
            <person name="Boggan A.O."/>
            <person name="Cadieux A.J."/>
            <person name="Carroll K."/>
            <person name="Castro M.I."/>
            <person name="Cole A.L."/>
            <person name="Coleman K.V."/>
            <person name="Copeland L.C."/>
            <person name="Dickinson S.A."/>
            <person name="Earl J.S."/>
            <person name="Esekhaigbe O.A."/>
            <person name="Everett B.E."/>
            <person name="Everhardt M.B."/>
            <person name="Foster K.E."/>
            <person name="Galloway E."/>
            <person name="Glover L."/>
            <person name="Gregory K.R."/>
            <person name="Gunn D.S."/>
            <person name="Hall H.D."/>
            <person name="Hancock R.E."/>
            <person name="Hauth J.T."/>
            <person name="Hawkins C.P."/>
            <person name="Hayes H.S."/>
            <person name="Heathcock S."/>
            <person name="Hill C.D."/>
            <person name="Hill T."/>
            <person name="Ibe-Cumba A.M."/>
            <person name="Israil A.R."/>
            <person name="Jackson B.R."/>
            <person name="Jones K.L."/>
            <person name="King G.B."/>
            <person name="Last N.R."/>
            <person name="Lee C.E."/>
            <person name="Leger A.E."/>
            <person name="Lindley S.B."/>
            <person name="Martinez M."/>
            <person name="McKinney W.R."/>
            <person name="McWhirter S."/>
            <person name="Mercer J.M."/>
            <person name="Nachajski K."/>
            <person name="Newton M.A."/>
            <person name="Nguyen M.T."/>
            <person name="Northington A.L."/>
            <person name="Nuss P.C."/>
            <person name="Osborn S.L."/>
            <person name="Ozley R.E."/>
            <person name="Palmieri J.N."/>
            <person name="Perry C.A."/>
            <person name="Plump L.M."/>
            <person name="Prewitt D.E."/>
            <person name="Rafferty A.M."/>
            <person name="Rafford M.E."/>
            <person name="Ragland C.L."/>
            <person name="Ragland J.L."/>
            <person name="Reynolds H.A."/>
            <person name="Robbins T.J."/>
            <person name="Ryan A.D."/>
            <person name="Sharit M.C."/>
            <person name="Sharp M.L."/>
            <person name="Simpson D.M."/>
            <person name="Simpson A."/>
            <person name="Smith S.P."/>
            <person name="Smith M.E."/>
            <person name="Springer J.G."/>
            <person name="Standridge B."/>
            <person name="Stickley J.L."/>
            <person name="Strain M.R."/>
            <person name="Walker T.L."/>
            <person name="Weeks A.C."/>
            <person name="Williamson J."/>
            <person name="Quinn C.E."/>
            <person name="Monti D.L."/>
            <person name="Claughton R.M."/>
            <person name="Riley T.A."/>
            <person name="Yancie K.G."/>
            <person name="Brown C.E."/>
            <person name="Garlena R.A."/>
            <person name="Russell D.A."/>
            <person name="Pope W.H."/>
            <person name="Jacobs-Sera D."/>
            <person name="Hatfull G.F."/>
        </authorList>
    </citation>
    <scope>NUCLEOTIDE SEQUENCE [LARGE SCALE GENOMIC DNA]</scope>
</reference>
<accession>A0A3G3LWJ3</accession>
<protein>
    <submittedName>
        <fullName evidence="1">Uncharacterized protein</fullName>
    </submittedName>
</protein>
<keyword evidence="2" id="KW-1185">Reference proteome</keyword>
<dbReference type="EMBL" id="MH926057">
    <property type="protein sequence ID" value="AYQ98471.1"/>
    <property type="molecule type" value="Genomic_DNA"/>
</dbReference>